<dbReference type="RefSeq" id="WP_139329350.1">
    <property type="nucleotide sequence ID" value="NZ_FTOL01000015.1"/>
</dbReference>
<organism evidence="2 3">
    <name type="scientific">Chryseobacterium ureilyticum</name>
    <dbReference type="NCBI Taxonomy" id="373668"/>
    <lineage>
        <taxon>Bacteria</taxon>
        <taxon>Pseudomonadati</taxon>
        <taxon>Bacteroidota</taxon>
        <taxon>Flavobacteriia</taxon>
        <taxon>Flavobacteriales</taxon>
        <taxon>Weeksellaceae</taxon>
        <taxon>Chryseobacterium group</taxon>
        <taxon>Chryseobacterium</taxon>
    </lineage>
</organism>
<accession>A0A1N7QT37</accession>
<dbReference type="Proteomes" id="UP000186744">
    <property type="component" value="Unassembled WGS sequence"/>
</dbReference>
<dbReference type="NCBIfam" id="TIGR02675">
    <property type="entry name" value="tape_meas_nterm"/>
    <property type="match status" value="1"/>
</dbReference>
<sequence length="589" mass="63764">MSNIVEFVVRMKDLMSGGLSRMSSASRSAFAQMAQHADRVTSRNRVLGQSYNELQRQIRTVQSTISNSTIPSQIQQARRELERLQRLASRHPGSSAGRAGSSGGGSGGGSGIGGIMTGNMLADVGMNIASAFLNAVKAGIGGAISGSMQKEKDITGLSTFIGDKGATEDYFKIRHDAEISSYDTGTLLKANRALVSVDRDAEAAREDIMNLANAISATGGGNDELQRMAINMQQIKSLGVASAADIKQFGYAGINIYGLLAAATGKSEKEVKKMDVTYDLLAKSLAIARSEGGLYEGALEKMNKTMAGKWESVKDRSQNALTDIGDAFAPVIHKVLDVAIQMSQMVQPMLAMAAPYIDMISKGLGVAIDYIMNIGTGTSVWGEFLNTLVETYGVLWNTLKTIFSTVWKIISGIIAWGSKSELMIDIFKGAHFVLVSILEVTGALGKLLGWVWDHVLLPFLETLEIVYKIIKGILGFGKDNKIGIDVTQSVALLPKPKKEEDTKPYKADLTRFKNVGVPEDKDKTKNKKESKKAGDTIAGGGTKYITIHLGKFFDNIQFTTMNMKESEQEIEKMLMELMGRVLYNGSKNM</sequence>
<dbReference type="AlphaFoldDB" id="A0A1N7QT37"/>
<dbReference type="InterPro" id="IPR013491">
    <property type="entry name" value="Tape_meas_N"/>
</dbReference>
<dbReference type="STRING" id="373668.SAMN05421786_11544"/>
<gene>
    <name evidence="2" type="ORF">SAMN05421786_11544</name>
</gene>
<feature type="region of interest" description="Disordered" evidence="1">
    <location>
        <begin position="88"/>
        <end position="110"/>
    </location>
</feature>
<keyword evidence="3" id="KW-1185">Reference proteome</keyword>
<dbReference type="OrthoDB" id="1219342at2"/>
<dbReference type="EMBL" id="FTOL01000015">
    <property type="protein sequence ID" value="SIT25637.1"/>
    <property type="molecule type" value="Genomic_DNA"/>
</dbReference>
<evidence type="ECO:0000313" key="2">
    <source>
        <dbReference type="EMBL" id="SIT25637.1"/>
    </source>
</evidence>
<evidence type="ECO:0000313" key="3">
    <source>
        <dbReference type="Proteomes" id="UP000186744"/>
    </source>
</evidence>
<feature type="compositionally biased region" description="Gly residues" evidence="1">
    <location>
        <begin position="100"/>
        <end position="110"/>
    </location>
</feature>
<proteinExistence type="predicted"/>
<protein>
    <submittedName>
        <fullName evidence="2">Tape measure domain-containing protein</fullName>
    </submittedName>
</protein>
<name>A0A1N7QT37_9FLAO</name>
<evidence type="ECO:0000256" key="1">
    <source>
        <dbReference type="SAM" id="MobiDB-lite"/>
    </source>
</evidence>
<reference evidence="3" key="1">
    <citation type="submission" date="2017-01" db="EMBL/GenBank/DDBJ databases">
        <authorList>
            <person name="Varghese N."/>
            <person name="Submissions S."/>
        </authorList>
    </citation>
    <scope>NUCLEOTIDE SEQUENCE [LARGE SCALE GENOMIC DNA]</scope>
    <source>
        <strain evidence="3">DSM 18017</strain>
    </source>
</reference>